<dbReference type="InterPro" id="IPR010949">
    <property type="entry name" value="TonB_Hb/transfer/lactofer_rcpt"/>
</dbReference>
<gene>
    <name evidence="16" type="primary">phuR</name>
    <name evidence="16" type="ORF">GCM10011365_16180</name>
</gene>
<evidence type="ECO:0000256" key="4">
    <source>
        <dbReference type="ARBA" id="ARBA00022452"/>
    </source>
</evidence>
<dbReference type="SUPFAM" id="SSF56935">
    <property type="entry name" value="Porins"/>
    <property type="match status" value="1"/>
</dbReference>
<comment type="caution">
    <text evidence="16">The sequence shown here is derived from an EMBL/GenBank/DDBJ whole genome shotgun (WGS) entry which is preliminary data.</text>
</comment>
<reference evidence="16" key="1">
    <citation type="journal article" date="2014" name="Int. J. Syst. Evol. Microbiol.">
        <title>Complete genome sequence of Corynebacterium casei LMG S-19264T (=DSM 44701T), isolated from a smear-ripened cheese.</title>
        <authorList>
            <consortium name="US DOE Joint Genome Institute (JGI-PGF)"/>
            <person name="Walter F."/>
            <person name="Albersmeier A."/>
            <person name="Kalinowski J."/>
            <person name="Ruckert C."/>
        </authorList>
    </citation>
    <scope>NUCLEOTIDE SEQUENCE</scope>
    <source>
        <strain evidence="16">CGMCC 1.12181</strain>
    </source>
</reference>
<evidence type="ECO:0000256" key="10">
    <source>
        <dbReference type="ARBA" id="ARBA00023237"/>
    </source>
</evidence>
<feature type="domain" description="TonB-dependent receptor-like beta-barrel" evidence="14">
    <location>
        <begin position="250"/>
        <end position="690"/>
    </location>
</feature>
<reference evidence="16" key="2">
    <citation type="submission" date="2020-09" db="EMBL/GenBank/DDBJ databases">
        <authorList>
            <person name="Sun Q."/>
            <person name="Zhou Y."/>
        </authorList>
    </citation>
    <scope>NUCLEOTIDE SEQUENCE</scope>
    <source>
        <strain evidence="16">CGMCC 1.12181</strain>
    </source>
</reference>
<keyword evidence="7 12" id="KW-0798">TonB box</keyword>
<dbReference type="InterPro" id="IPR000531">
    <property type="entry name" value="Beta-barrel_TonB"/>
</dbReference>
<dbReference type="GO" id="GO:0015344">
    <property type="term" value="F:siderophore uptake transmembrane transporter activity"/>
    <property type="evidence" value="ECO:0007669"/>
    <property type="project" value="TreeGrafter"/>
</dbReference>
<dbReference type="NCBIfam" id="TIGR01785">
    <property type="entry name" value="TonB-hemin"/>
    <property type="match status" value="1"/>
</dbReference>
<evidence type="ECO:0000256" key="8">
    <source>
        <dbReference type="ARBA" id="ARBA00023136"/>
    </source>
</evidence>
<evidence type="ECO:0000256" key="13">
    <source>
        <dbReference type="SAM" id="SignalP"/>
    </source>
</evidence>
<feature type="chain" id="PRO_5037668742" evidence="13">
    <location>
        <begin position="24"/>
        <end position="729"/>
    </location>
</feature>
<dbReference type="PROSITE" id="PS52016">
    <property type="entry name" value="TONB_DEPENDENT_REC_3"/>
    <property type="match status" value="1"/>
</dbReference>
<evidence type="ECO:0000256" key="3">
    <source>
        <dbReference type="ARBA" id="ARBA00022448"/>
    </source>
</evidence>
<comment type="similarity">
    <text evidence="2">Belongs to the TonB-dependent receptor family. Hemoglobin/haptoglobin binding protein subfamily.</text>
</comment>
<evidence type="ECO:0000256" key="2">
    <source>
        <dbReference type="ARBA" id="ARBA00008143"/>
    </source>
</evidence>
<dbReference type="PANTHER" id="PTHR30069:SF29">
    <property type="entry name" value="HEMOGLOBIN AND HEMOGLOBIN-HAPTOGLOBIN-BINDING PROTEIN 1-RELATED"/>
    <property type="match status" value="1"/>
</dbReference>
<keyword evidence="3 11" id="KW-0813">Transport</keyword>
<evidence type="ECO:0000256" key="12">
    <source>
        <dbReference type="RuleBase" id="RU003357"/>
    </source>
</evidence>
<dbReference type="GO" id="GO:0015232">
    <property type="term" value="F:heme transmembrane transporter activity"/>
    <property type="evidence" value="ECO:0007669"/>
    <property type="project" value="InterPro"/>
</dbReference>
<dbReference type="Gene3D" id="2.40.170.20">
    <property type="entry name" value="TonB-dependent receptor, beta-barrel domain"/>
    <property type="match status" value="1"/>
</dbReference>
<dbReference type="PANTHER" id="PTHR30069">
    <property type="entry name" value="TONB-DEPENDENT OUTER MEMBRANE RECEPTOR"/>
    <property type="match status" value="1"/>
</dbReference>
<protein>
    <submittedName>
        <fullName evidence="16">Sugar transporter</fullName>
    </submittedName>
</protein>
<dbReference type="InterPro" id="IPR012910">
    <property type="entry name" value="Plug_dom"/>
</dbReference>
<sequence length="729" mass="82572">MTEVMKKLSLIVCMCFLTTTLYAQDKPSNQDKNDTTDLSPMIVVAYKQARQLQEVAADVAVISAENIQNTQSEDMAAALRYETNINIEQAGNRFGTSGINIRGIGSNRVAVEVDGVPNAKAFDIGSYSFATAQYPDVSVIQSIEVLKGPASTLYGSNALGGIVSIHTWNPQDRVSSGDQWRQIRFGFNGEYNGRHGTYTHAWNGEKNGVIFNINQRDGKGMQRPSTLADDHADWDQQSVFGKWVTDVAPGHQLSFNVQAQQRDQSTQIHSFIGQGRFANTTALAGDDSSESQKLSATYDFMLNKHWADDGLIRLYHSNTEFLQKTAENRFSRRDTPLLQDRLFSFEQKTLGMEANFTKQFNTGDWSHRLIYGVEITQTDVAEYRDALQTNLNTGDSTNILLGEVFPFRDFPLTDVKEIGVFIHDEIDLNEQWTLIPALRFDRYDLDPTRDALFDNNAEDIAVVDIDESDFSPKLGLLYHINDYNSLYAQYVRGFRAPPAEDVNIGFNIALFNYRSIPNPDLKSETSNGYEAGYRLILPNQRLTLSGFYNEYKDLIVSRAPLGIDPDTQALLFQSQNIAKARIHGFELDHQWFINDQWQTHIALSWTKGVNATNDQPLNSVSPPKAVLSTQWSSVSKKWHSGLYGRFSAAQDEIDLTQEELFQTPGYAVFDWMSGYYFSPQSHLQFSINNLTDKTYWQWQQVRNFDAEDPIIEALTQSSRNFSLSYSQQW</sequence>
<evidence type="ECO:0000259" key="15">
    <source>
        <dbReference type="Pfam" id="PF07715"/>
    </source>
</evidence>
<accession>A0A917CSM6</accession>
<evidence type="ECO:0000256" key="9">
    <source>
        <dbReference type="ARBA" id="ARBA00023170"/>
    </source>
</evidence>
<evidence type="ECO:0000256" key="5">
    <source>
        <dbReference type="ARBA" id="ARBA00022692"/>
    </source>
</evidence>
<organism evidence="16 17">
    <name type="scientific">Marinicella pacifica</name>
    <dbReference type="NCBI Taxonomy" id="1171543"/>
    <lineage>
        <taxon>Bacteria</taxon>
        <taxon>Pseudomonadati</taxon>
        <taxon>Pseudomonadota</taxon>
        <taxon>Gammaproteobacteria</taxon>
        <taxon>Lysobacterales</taxon>
        <taxon>Marinicellaceae</taxon>
        <taxon>Marinicella</taxon>
    </lineage>
</organism>
<keyword evidence="17" id="KW-1185">Reference proteome</keyword>
<dbReference type="Pfam" id="PF00593">
    <property type="entry name" value="TonB_dep_Rec_b-barrel"/>
    <property type="match status" value="1"/>
</dbReference>
<dbReference type="AlphaFoldDB" id="A0A917CSM6"/>
<feature type="domain" description="TonB-dependent receptor plug" evidence="15">
    <location>
        <begin position="52"/>
        <end position="162"/>
    </location>
</feature>
<keyword evidence="4 11" id="KW-1134">Transmembrane beta strand</keyword>
<dbReference type="Gene3D" id="2.170.130.10">
    <property type="entry name" value="TonB-dependent receptor, plug domain"/>
    <property type="match status" value="1"/>
</dbReference>
<keyword evidence="16" id="KW-0762">Sugar transport</keyword>
<evidence type="ECO:0000256" key="11">
    <source>
        <dbReference type="PROSITE-ProRule" id="PRU01360"/>
    </source>
</evidence>
<proteinExistence type="inferred from homology"/>
<evidence type="ECO:0000256" key="6">
    <source>
        <dbReference type="ARBA" id="ARBA00022729"/>
    </source>
</evidence>
<dbReference type="InterPro" id="IPR037066">
    <property type="entry name" value="Plug_dom_sf"/>
</dbReference>
<name>A0A917CSM6_9GAMM</name>
<dbReference type="Pfam" id="PF07715">
    <property type="entry name" value="Plug"/>
    <property type="match status" value="1"/>
</dbReference>
<dbReference type="NCBIfam" id="TIGR01786">
    <property type="entry name" value="TonB-hemlactrns"/>
    <property type="match status" value="1"/>
</dbReference>
<dbReference type="CDD" id="cd01347">
    <property type="entry name" value="ligand_gated_channel"/>
    <property type="match status" value="1"/>
</dbReference>
<dbReference type="Proteomes" id="UP000605253">
    <property type="component" value="Unassembled WGS sequence"/>
</dbReference>
<dbReference type="GO" id="GO:0009279">
    <property type="term" value="C:cell outer membrane"/>
    <property type="evidence" value="ECO:0007669"/>
    <property type="project" value="UniProtKB-SubCell"/>
</dbReference>
<keyword evidence="5 11" id="KW-0812">Transmembrane</keyword>
<keyword evidence="10 11" id="KW-0998">Cell outer membrane</keyword>
<evidence type="ECO:0000259" key="14">
    <source>
        <dbReference type="Pfam" id="PF00593"/>
    </source>
</evidence>
<evidence type="ECO:0000256" key="7">
    <source>
        <dbReference type="ARBA" id="ARBA00023077"/>
    </source>
</evidence>
<keyword evidence="8 11" id="KW-0472">Membrane</keyword>
<keyword evidence="9" id="KW-0675">Receptor</keyword>
<dbReference type="GO" id="GO:0044718">
    <property type="term" value="P:siderophore transmembrane transport"/>
    <property type="evidence" value="ECO:0007669"/>
    <property type="project" value="TreeGrafter"/>
</dbReference>
<dbReference type="InterPro" id="IPR039426">
    <property type="entry name" value="TonB-dep_rcpt-like"/>
</dbReference>
<keyword evidence="6 13" id="KW-0732">Signal</keyword>
<dbReference type="InterPro" id="IPR011276">
    <property type="entry name" value="TonB_haem/Hb_rcpt"/>
</dbReference>
<evidence type="ECO:0000313" key="17">
    <source>
        <dbReference type="Proteomes" id="UP000605253"/>
    </source>
</evidence>
<comment type="subcellular location">
    <subcellularLocation>
        <location evidence="1 11">Cell outer membrane</location>
        <topology evidence="1 11">Multi-pass membrane protein</topology>
    </subcellularLocation>
</comment>
<evidence type="ECO:0000313" key="16">
    <source>
        <dbReference type="EMBL" id="GGF95602.1"/>
    </source>
</evidence>
<dbReference type="InterPro" id="IPR036942">
    <property type="entry name" value="Beta-barrel_TonB_sf"/>
</dbReference>
<dbReference type="EMBL" id="BMEO01000006">
    <property type="protein sequence ID" value="GGF95602.1"/>
    <property type="molecule type" value="Genomic_DNA"/>
</dbReference>
<feature type="signal peptide" evidence="13">
    <location>
        <begin position="1"/>
        <end position="23"/>
    </location>
</feature>
<evidence type="ECO:0000256" key="1">
    <source>
        <dbReference type="ARBA" id="ARBA00004571"/>
    </source>
</evidence>